<dbReference type="GO" id="GO:0003723">
    <property type="term" value="F:RNA binding"/>
    <property type="evidence" value="ECO:0007669"/>
    <property type="project" value="UniProtKB-UniRule"/>
</dbReference>
<keyword evidence="1 2" id="KW-0694">RNA-binding</keyword>
<evidence type="ECO:0000256" key="1">
    <source>
        <dbReference type="ARBA" id="ARBA00022884"/>
    </source>
</evidence>
<dbReference type="InterPro" id="IPR000504">
    <property type="entry name" value="RRM_dom"/>
</dbReference>
<evidence type="ECO:0000256" key="2">
    <source>
        <dbReference type="PROSITE-ProRule" id="PRU00176"/>
    </source>
</evidence>
<dbReference type="FunFam" id="3.30.70.330:FF:000816">
    <property type="entry name" value="Heterogeneous nuclear ribonucleoprotein Q"/>
    <property type="match status" value="1"/>
</dbReference>
<dbReference type="PROSITE" id="PS50102">
    <property type="entry name" value="RRM"/>
    <property type="match status" value="3"/>
</dbReference>
<feature type="domain" description="RRM" evidence="4">
    <location>
        <begin position="525"/>
        <end position="607"/>
    </location>
</feature>
<keyword evidence="6" id="KW-1185">Reference proteome</keyword>
<name>A0AAV3P222_LITER</name>
<feature type="region of interest" description="Disordered" evidence="3">
    <location>
        <begin position="696"/>
        <end position="721"/>
    </location>
</feature>
<feature type="compositionally biased region" description="Basic and acidic residues" evidence="3">
    <location>
        <begin position="253"/>
        <end position="284"/>
    </location>
</feature>
<feature type="domain" description="RRM" evidence="4">
    <location>
        <begin position="427"/>
        <end position="512"/>
    </location>
</feature>
<feature type="compositionally biased region" description="Polar residues" evidence="3">
    <location>
        <begin position="37"/>
        <end position="64"/>
    </location>
</feature>
<dbReference type="SUPFAM" id="SSF54928">
    <property type="entry name" value="RNA-binding domain, RBD"/>
    <property type="match status" value="2"/>
</dbReference>
<organism evidence="5 6">
    <name type="scientific">Lithospermum erythrorhizon</name>
    <name type="common">Purple gromwell</name>
    <name type="synonym">Lithospermum officinale var. erythrorhizon</name>
    <dbReference type="NCBI Taxonomy" id="34254"/>
    <lineage>
        <taxon>Eukaryota</taxon>
        <taxon>Viridiplantae</taxon>
        <taxon>Streptophyta</taxon>
        <taxon>Embryophyta</taxon>
        <taxon>Tracheophyta</taxon>
        <taxon>Spermatophyta</taxon>
        <taxon>Magnoliopsida</taxon>
        <taxon>eudicotyledons</taxon>
        <taxon>Gunneridae</taxon>
        <taxon>Pentapetalae</taxon>
        <taxon>asterids</taxon>
        <taxon>lamiids</taxon>
        <taxon>Boraginales</taxon>
        <taxon>Boraginaceae</taxon>
        <taxon>Boraginoideae</taxon>
        <taxon>Lithospermeae</taxon>
        <taxon>Lithospermum</taxon>
    </lineage>
</organism>
<feature type="region of interest" description="Disordered" evidence="3">
    <location>
        <begin position="1"/>
        <end position="194"/>
    </location>
</feature>
<dbReference type="Gene3D" id="3.30.70.330">
    <property type="match status" value="3"/>
</dbReference>
<feature type="compositionally biased region" description="Acidic residues" evidence="3">
    <location>
        <begin position="285"/>
        <end position="304"/>
    </location>
</feature>
<dbReference type="FunFam" id="3.30.70.330:FF:000187">
    <property type="entry name" value="Heterogeneous nuclear ribonucleoprotein Q"/>
    <property type="match status" value="1"/>
</dbReference>
<sequence>MRTRNSINNNISPKPAPTPPKKTPPKKAAAAAAMVSQIHQNSGKSPPTPATIGSVQGGTPSSDSAEAVEVLGSQVASQSGTKPASSGKTTRKVVKKVTKKTNVRVPKQTSTPIEADIVLEEDDGKVENEKESEVVQGDGEELPKPDNPDVGIIADDEQLGNDGKPAMAHVDDSDQDQDTVHKDEFPKKDEDTEVVELPTENVAMHMDKQQSSVLVARVTEDQETREVETEEKMAGQEKDESKDMEGAEDLTEEMIKTTCEENVEPQRGKSKLDENTEEPRKSYVDLEDADEDKVSIYDDDDDEYLEHGQDDYTEGEMMENVDEAETLKEEHAQLDAVAQERKSRKELEVFVGGLDREATEEDVKKVFQYAGEVVDVRVHKDPLTNKNKGYAFIRFATKEQARRALSEMKNPVIRGKRCGTAATEDNDTLFLGNICNSWTKEAVSQKLKEYGIEGVERITLVADPRHEGLSRGFAFVEFSSHGEAMSAYKRLQKPDAVFGHPDRTAKVAFAEPLREPDPDVMAQVKSVFIDGLPPYWNEERVRDKFKSYGEIARITLARHMSTAKRKDFGFVDFTTHEAALACVDGINNTELGDGNLKTKVRARLSNPLPKTQAVKGGMVGGFRIGRGSSSTFQRFGRGFGRGGQSFNRSPFQPGTGFYPRGPGQSSRMSFDQETDYPPYHGPQNFGCGGRWGFRGRHEMSSRGPPPERPYVDRSRHGPMDRTQLDHNAYRRQPFPYDEGYNRSYMGRHYDEPYYYDDSARGGKRPYYMMDQEADYAEPPHVRARMDYSDPAVSFRGNRTRDAYGAYSRPYSRDYYGADYGGGSYPPFDGADRPYGRGYY</sequence>
<dbReference type="InterPro" id="IPR012677">
    <property type="entry name" value="Nucleotide-bd_a/b_plait_sf"/>
</dbReference>
<evidence type="ECO:0000313" key="5">
    <source>
        <dbReference type="EMBL" id="GAA0144072.1"/>
    </source>
</evidence>
<feature type="compositionally biased region" description="Basic and acidic residues" evidence="3">
    <location>
        <begin position="178"/>
        <end position="190"/>
    </location>
</feature>
<feature type="region of interest" description="Disordered" evidence="3">
    <location>
        <begin position="219"/>
        <end position="307"/>
    </location>
</feature>
<dbReference type="Proteomes" id="UP001454036">
    <property type="component" value="Unassembled WGS sequence"/>
</dbReference>
<dbReference type="InterPro" id="IPR035979">
    <property type="entry name" value="RBD_domain_sf"/>
</dbReference>
<accession>A0AAV3P222</accession>
<gene>
    <name evidence="5" type="ORF">LIER_04606</name>
</gene>
<dbReference type="CDD" id="cd00590">
    <property type="entry name" value="RRM_SF"/>
    <property type="match status" value="3"/>
</dbReference>
<proteinExistence type="predicted"/>
<dbReference type="AlphaFoldDB" id="A0AAV3P222"/>
<feature type="compositionally biased region" description="Basic and acidic residues" evidence="3">
    <location>
        <begin position="709"/>
        <end position="721"/>
    </location>
</feature>
<dbReference type="Pfam" id="PF00076">
    <property type="entry name" value="RRM_1"/>
    <property type="match status" value="3"/>
</dbReference>
<dbReference type="EMBL" id="BAABME010000599">
    <property type="protein sequence ID" value="GAA0144072.1"/>
    <property type="molecule type" value="Genomic_DNA"/>
</dbReference>
<feature type="compositionally biased region" description="Basic residues" evidence="3">
    <location>
        <begin position="89"/>
        <end position="102"/>
    </location>
</feature>
<evidence type="ECO:0000256" key="3">
    <source>
        <dbReference type="SAM" id="MobiDB-lite"/>
    </source>
</evidence>
<feature type="compositionally biased region" description="Basic and acidic residues" evidence="3">
    <location>
        <begin position="219"/>
        <end position="245"/>
    </location>
</feature>
<dbReference type="SMART" id="SM00360">
    <property type="entry name" value="RRM"/>
    <property type="match status" value="3"/>
</dbReference>
<evidence type="ECO:0000259" key="4">
    <source>
        <dbReference type="PROSITE" id="PS50102"/>
    </source>
</evidence>
<feature type="compositionally biased region" description="Polar residues" evidence="3">
    <location>
        <begin position="1"/>
        <end position="12"/>
    </location>
</feature>
<comment type="caution">
    <text evidence="5">The sequence shown here is derived from an EMBL/GenBank/DDBJ whole genome shotgun (WGS) entry which is preliminary data.</text>
</comment>
<feature type="domain" description="RRM" evidence="4">
    <location>
        <begin position="347"/>
        <end position="425"/>
    </location>
</feature>
<protein>
    <submittedName>
        <fullName evidence="5">RNA metabolism protein</fullName>
    </submittedName>
</protein>
<reference evidence="5 6" key="1">
    <citation type="submission" date="2024-01" db="EMBL/GenBank/DDBJ databases">
        <title>The complete chloroplast genome sequence of Lithospermum erythrorhizon: insights into the phylogenetic relationship among Boraginaceae species and the maternal lineages of purple gromwells.</title>
        <authorList>
            <person name="Okada T."/>
            <person name="Watanabe K."/>
        </authorList>
    </citation>
    <scope>NUCLEOTIDE SEQUENCE [LARGE SCALE GENOMIC DNA]</scope>
</reference>
<evidence type="ECO:0000313" key="6">
    <source>
        <dbReference type="Proteomes" id="UP001454036"/>
    </source>
</evidence>
<feature type="compositionally biased region" description="Polar residues" evidence="3">
    <location>
        <begin position="74"/>
        <end position="87"/>
    </location>
</feature>
<dbReference type="PANTHER" id="PTHR21245">
    <property type="entry name" value="HETEROGENEOUS NUCLEAR RIBONUCLEOPROTEIN"/>
    <property type="match status" value="1"/>
</dbReference>